<sequence length="81" mass="9283">MKASDKLFKWELDKTSLRRGILSNPSLLDKNNSSLGTWLRGSNNESDQASFKLFSIKLKYILNSLEGTKMFLTILLRDENT</sequence>
<evidence type="ECO:0000313" key="2">
    <source>
        <dbReference type="Proteomes" id="UP000095009"/>
    </source>
</evidence>
<protein>
    <submittedName>
        <fullName evidence="1">Uncharacterized protein</fullName>
    </submittedName>
</protein>
<organism evidence="1 2">
    <name type="scientific">Nadsonia fulvescens var. elongata DSM 6958</name>
    <dbReference type="NCBI Taxonomy" id="857566"/>
    <lineage>
        <taxon>Eukaryota</taxon>
        <taxon>Fungi</taxon>
        <taxon>Dikarya</taxon>
        <taxon>Ascomycota</taxon>
        <taxon>Saccharomycotina</taxon>
        <taxon>Dipodascomycetes</taxon>
        <taxon>Dipodascales</taxon>
        <taxon>Dipodascales incertae sedis</taxon>
        <taxon>Nadsonia</taxon>
    </lineage>
</organism>
<dbReference type="EMBL" id="KV454412">
    <property type="protein sequence ID" value="ODQ64355.1"/>
    <property type="molecule type" value="Genomic_DNA"/>
</dbReference>
<evidence type="ECO:0000313" key="1">
    <source>
        <dbReference type="EMBL" id="ODQ64355.1"/>
    </source>
</evidence>
<keyword evidence="2" id="KW-1185">Reference proteome</keyword>
<reference evidence="1 2" key="1">
    <citation type="journal article" date="2016" name="Proc. Natl. Acad. Sci. U.S.A.">
        <title>Comparative genomics of biotechnologically important yeasts.</title>
        <authorList>
            <person name="Riley R."/>
            <person name="Haridas S."/>
            <person name="Wolfe K.H."/>
            <person name="Lopes M.R."/>
            <person name="Hittinger C.T."/>
            <person name="Goeker M."/>
            <person name="Salamov A.A."/>
            <person name="Wisecaver J.H."/>
            <person name="Long T.M."/>
            <person name="Calvey C.H."/>
            <person name="Aerts A.L."/>
            <person name="Barry K.W."/>
            <person name="Choi C."/>
            <person name="Clum A."/>
            <person name="Coughlan A.Y."/>
            <person name="Deshpande S."/>
            <person name="Douglass A.P."/>
            <person name="Hanson S.J."/>
            <person name="Klenk H.-P."/>
            <person name="LaButti K.M."/>
            <person name="Lapidus A."/>
            <person name="Lindquist E.A."/>
            <person name="Lipzen A.M."/>
            <person name="Meier-Kolthoff J.P."/>
            <person name="Ohm R.A."/>
            <person name="Otillar R.P."/>
            <person name="Pangilinan J.L."/>
            <person name="Peng Y."/>
            <person name="Rokas A."/>
            <person name="Rosa C.A."/>
            <person name="Scheuner C."/>
            <person name="Sibirny A.A."/>
            <person name="Slot J.C."/>
            <person name="Stielow J.B."/>
            <person name="Sun H."/>
            <person name="Kurtzman C.P."/>
            <person name="Blackwell M."/>
            <person name="Grigoriev I.V."/>
            <person name="Jeffries T.W."/>
        </authorList>
    </citation>
    <scope>NUCLEOTIDE SEQUENCE [LARGE SCALE GENOMIC DNA]</scope>
    <source>
        <strain evidence="1 2">DSM 6958</strain>
    </source>
</reference>
<gene>
    <name evidence="1" type="ORF">NADFUDRAFT_83860</name>
</gene>
<dbReference type="Proteomes" id="UP000095009">
    <property type="component" value="Unassembled WGS sequence"/>
</dbReference>
<proteinExistence type="predicted"/>
<accession>A0A1E3PG29</accession>
<dbReference type="AlphaFoldDB" id="A0A1E3PG29"/>
<name>A0A1E3PG29_9ASCO</name>